<reference evidence="1 2" key="1">
    <citation type="journal article" date="2018" name="Genome Announc.">
        <title>Complete genomes of two Megasphaera elsdenii strains, NCIMB 702410 and ATCC 25940.</title>
        <authorList>
            <person name="Hatmaker E.A."/>
            <person name="O'Dell K."/>
            <person name="Riley L.A."/>
            <person name="Klingeman D.M."/>
            <person name="Guss A.M."/>
        </authorList>
    </citation>
    <scope>NUCLEOTIDE SEQUENCE [LARGE SCALE GENOMIC DNA]</scope>
    <source>
        <strain evidence="1 2">NCIMB702410</strain>
    </source>
</reference>
<dbReference type="Proteomes" id="UP000238358">
    <property type="component" value="Chromosome"/>
</dbReference>
<evidence type="ECO:0000313" key="2">
    <source>
        <dbReference type="Proteomes" id="UP000238358"/>
    </source>
</evidence>
<dbReference type="EMBL" id="CP027569">
    <property type="protein sequence ID" value="AVO26639.1"/>
    <property type="molecule type" value="Genomic_DNA"/>
</dbReference>
<protein>
    <submittedName>
        <fullName evidence="1">Uncharacterized protein</fullName>
    </submittedName>
</protein>
<dbReference type="RefSeq" id="WP_014015098.1">
    <property type="nucleotide sequence ID" value="NZ_AP031433.1"/>
</dbReference>
<dbReference type="GeneID" id="97491055"/>
<organism evidence="1 2">
    <name type="scientific">Megasphaera elsdenii</name>
    <dbReference type="NCBI Taxonomy" id="907"/>
    <lineage>
        <taxon>Bacteria</taxon>
        <taxon>Bacillati</taxon>
        <taxon>Bacillota</taxon>
        <taxon>Negativicutes</taxon>
        <taxon>Veillonellales</taxon>
        <taxon>Veillonellaceae</taxon>
        <taxon>Megasphaera</taxon>
    </lineage>
</organism>
<sequence length="153" mass="17258">MESTVFTNLRGSEGALTFNFFCESLITSLHTLTHVMEDAGIAVPDNVGDVADALGEMGSHLMEDYQRGELDLGRFKDEILDFYDLNFAVNDALASAIMSHDDLQYYYYVYMQGLYIFFPNMMEAFNADIEDEKIIPFLDELANEFRQLAGSGS</sequence>
<name>A0A269TCX0_MEGEL</name>
<proteinExistence type="predicted"/>
<gene>
    <name evidence="1" type="ORF">C6Y28_02850</name>
</gene>
<dbReference type="AlphaFoldDB" id="A0A269TCX0"/>
<dbReference type="OrthoDB" id="1622914at2"/>
<accession>A0A269TCX0</accession>
<evidence type="ECO:0000313" key="1">
    <source>
        <dbReference type="EMBL" id="AVO26639.1"/>
    </source>
</evidence>